<dbReference type="STRING" id="880724.Metig_0219"/>
<dbReference type="OrthoDB" id="65298at2157"/>
<keyword evidence="1" id="KW-0812">Transmembrane</keyword>
<protein>
    <submittedName>
        <fullName evidence="2">Uncharacterized protein</fullName>
    </submittedName>
</protein>
<gene>
    <name evidence="2" type="ordered locus">Metig_0219</name>
</gene>
<keyword evidence="1" id="KW-0472">Membrane</keyword>
<evidence type="ECO:0000313" key="2">
    <source>
        <dbReference type="EMBL" id="AEF95776.1"/>
    </source>
</evidence>
<dbReference type="Proteomes" id="UP000009227">
    <property type="component" value="Chromosome"/>
</dbReference>
<dbReference type="KEGG" id="mig:Metig_0219"/>
<dbReference type="EMBL" id="CP002737">
    <property type="protein sequence ID" value="AEF95776.1"/>
    <property type="molecule type" value="Genomic_DNA"/>
</dbReference>
<name>F6BA86_METIK</name>
<feature type="transmembrane region" description="Helical" evidence="1">
    <location>
        <begin position="20"/>
        <end position="42"/>
    </location>
</feature>
<sequence length="102" mass="11397">MDYDKFQKEMEKNSHGDGISIGAGWTGEFTLYGFFVFSAFLLGRVFGKVPLVLLGIMVVGILLSFSPAIFTFEKENSNAINYQLFWLSVFCGVLALVIYSCM</sequence>
<feature type="transmembrane region" description="Helical" evidence="1">
    <location>
        <begin position="49"/>
        <end position="70"/>
    </location>
</feature>
<dbReference type="HOGENOM" id="CLU_2271061_0_0_2"/>
<dbReference type="AlphaFoldDB" id="F6BA86"/>
<keyword evidence="3" id="KW-1185">Reference proteome</keyword>
<evidence type="ECO:0000313" key="3">
    <source>
        <dbReference type="Proteomes" id="UP000009227"/>
    </source>
</evidence>
<keyword evidence="1" id="KW-1133">Transmembrane helix</keyword>
<dbReference type="GeneID" id="10643054"/>
<accession>F6BA86</accession>
<evidence type="ECO:0000256" key="1">
    <source>
        <dbReference type="SAM" id="Phobius"/>
    </source>
</evidence>
<feature type="transmembrane region" description="Helical" evidence="1">
    <location>
        <begin position="82"/>
        <end position="101"/>
    </location>
</feature>
<reference evidence="2 3" key="1">
    <citation type="submission" date="2011-05" db="EMBL/GenBank/DDBJ databases">
        <title>Complete sequence of Methanotorris igneus Kol 5.</title>
        <authorList>
            <consortium name="US DOE Joint Genome Institute"/>
            <person name="Lucas S."/>
            <person name="Han J."/>
            <person name="Lapidus A."/>
            <person name="Cheng J.-F."/>
            <person name="Goodwin L."/>
            <person name="Pitluck S."/>
            <person name="Peters L."/>
            <person name="Mikhailova N."/>
            <person name="Chertkov O."/>
            <person name="Han C."/>
            <person name="Tapia R."/>
            <person name="Land M."/>
            <person name="Hauser L."/>
            <person name="Kyrpides N."/>
            <person name="Ivanova N."/>
            <person name="Pagani I."/>
            <person name="Sieprawska-Lupa M."/>
            <person name="Whitman W."/>
            <person name="Woyke T."/>
        </authorList>
    </citation>
    <scope>NUCLEOTIDE SEQUENCE [LARGE SCALE GENOMIC DNA]</scope>
    <source>
        <strain evidence="3">DSM 5666 / JCM 11834 / Kol 5</strain>
    </source>
</reference>
<proteinExistence type="predicted"/>
<organism evidence="3">
    <name type="scientific">Methanotorris igneus (strain DSM 5666 / JCM 11834 / Kol 5)</name>
    <dbReference type="NCBI Taxonomy" id="880724"/>
    <lineage>
        <taxon>Archaea</taxon>
        <taxon>Methanobacteriati</taxon>
        <taxon>Methanobacteriota</taxon>
        <taxon>Methanomada group</taxon>
        <taxon>Methanococci</taxon>
        <taxon>Methanococcales</taxon>
        <taxon>Methanocaldococcaceae</taxon>
        <taxon>Methanotorris</taxon>
    </lineage>
</organism>
<dbReference type="RefSeq" id="WP_013798385.1">
    <property type="nucleotide sequence ID" value="NC_015562.1"/>
</dbReference>